<dbReference type="AlphaFoldDB" id="A0AAD6JC38"/>
<dbReference type="InterPro" id="IPR017853">
    <property type="entry name" value="GH"/>
</dbReference>
<evidence type="ECO:0000313" key="3">
    <source>
        <dbReference type="EMBL" id="KAJ6401883.1"/>
    </source>
</evidence>
<dbReference type="SUPFAM" id="SSF51445">
    <property type="entry name" value="(Trans)glycosidases"/>
    <property type="match status" value="1"/>
</dbReference>
<sequence>MATYGYRRAEYPPKRCSKPFGNCSHGDSETEPFIVAHNIILAHATAVDIYRTKYQKQQGGSIGIVMHCPWFEPYSNSTADKLATDRAQDFLMNWFLDPIIFGNYPAEMSKILGSNLPRFSRNDKEKLKNGLDFIGINHYTSEYVQDCIFSVCEPGTGASWTEGLARRSQENDGVPIGKPTDVDWLHIYPQGMEKMVTYIKKRYNNTPMIITENGMYELNSLNQTNLLMSFSYNCKCSAGCGQLNNPNLTIVCHDIERVEYMSAYWDFLFLAME</sequence>
<dbReference type="PANTHER" id="PTHR10353:SF213">
    <property type="entry name" value="BETA-GLUCOSIDASE 45-RELATED"/>
    <property type="match status" value="1"/>
</dbReference>
<protein>
    <submittedName>
        <fullName evidence="3">Uncharacterized protein</fullName>
    </submittedName>
</protein>
<organism evidence="3 4">
    <name type="scientific">Salix udensis</name>
    <dbReference type="NCBI Taxonomy" id="889485"/>
    <lineage>
        <taxon>Eukaryota</taxon>
        <taxon>Viridiplantae</taxon>
        <taxon>Streptophyta</taxon>
        <taxon>Embryophyta</taxon>
        <taxon>Tracheophyta</taxon>
        <taxon>Spermatophyta</taxon>
        <taxon>Magnoliopsida</taxon>
        <taxon>eudicotyledons</taxon>
        <taxon>Gunneridae</taxon>
        <taxon>Pentapetalae</taxon>
        <taxon>rosids</taxon>
        <taxon>fabids</taxon>
        <taxon>Malpighiales</taxon>
        <taxon>Salicaceae</taxon>
        <taxon>Saliceae</taxon>
        <taxon>Salix</taxon>
    </lineage>
</organism>
<accession>A0AAD6JC38</accession>
<comment type="similarity">
    <text evidence="1 2">Belongs to the glycosyl hydrolase 1 family.</text>
</comment>
<name>A0AAD6JC38_9ROSI</name>
<dbReference type="EMBL" id="JAPFFJ010000018">
    <property type="protein sequence ID" value="KAJ6401883.1"/>
    <property type="molecule type" value="Genomic_DNA"/>
</dbReference>
<proteinExistence type="inferred from homology"/>
<evidence type="ECO:0000256" key="1">
    <source>
        <dbReference type="ARBA" id="ARBA00010838"/>
    </source>
</evidence>
<reference evidence="3 4" key="1">
    <citation type="journal article" date="2023" name="Int. J. Mol. Sci.">
        <title>De Novo Assembly and Annotation of 11 Diverse Shrub Willow (Salix) Genomes Reveals Novel Gene Organization in Sex-Linked Regions.</title>
        <authorList>
            <person name="Hyden B."/>
            <person name="Feng K."/>
            <person name="Yates T.B."/>
            <person name="Jawdy S."/>
            <person name="Cereghino C."/>
            <person name="Smart L.B."/>
            <person name="Muchero W."/>
        </authorList>
    </citation>
    <scope>NUCLEOTIDE SEQUENCE [LARGE SCALE GENOMIC DNA]</scope>
    <source>
        <tissue evidence="3">Shoot tip</tissue>
    </source>
</reference>
<dbReference type="Pfam" id="PF00232">
    <property type="entry name" value="Glyco_hydro_1"/>
    <property type="match status" value="1"/>
</dbReference>
<dbReference type="GO" id="GO:0005975">
    <property type="term" value="P:carbohydrate metabolic process"/>
    <property type="evidence" value="ECO:0007669"/>
    <property type="project" value="InterPro"/>
</dbReference>
<gene>
    <name evidence="3" type="ORF">OIU84_014040</name>
</gene>
<dbReference type="PANTHER" id="PTHR10353">
    <property type="entry name" value="GLYCOSYL HYDROLASE"/>
    <property type="match status" value="1"/>
</dbReference>
<dbReference type="InterPro" id="IPR001360">
    <property type="entry name" value="Glyco_hydro_1"/>
</dbReference>
<evidence type="ECO:0000313" key="4">
    <source>
        <dbReference type="Proteomes" id="UP001162972"/>
    </source>
</evidence>
<dbReference type="Proteomes" id="UP001162972">
    <property type="component" value="Chromosome 4"/>
</dbReference>
<evidence type="ECO:0000256" key="2">
    <source>
        <dbReference type="RuleBase" id="RU003690"/>
    </source>
</evidence>
<comment type="caution">
    <text evidence="3">The sequence shown here is derived from an EMBL/GenBank/DDBJ whole genome shotgun (WGS) entry which is preliminary data.</text>
</comment>
<dbReference type="GO" id="GO:0008422">
    <property type="term" value="F:beta-glucosidase activity"/>
    <property type="evidence" value="ECO:0007669"/>
    <property type="project" value="TreeGrafter"/>
</dbReference>
<dbReference type="PRINTS" id="PR00131">
    <property type="entry name" value="GLHYDRLASE1"/>
</dbReference>
<keyword evidence="4" id="KW-1185">Reference proteome</keyword>
<dbReference type="Gene3D" id="3.20.20.80">
    <property type="entry name" value="Glycosidases"/>
    <property type="match status" value="1"/>
</dbReference>